<keyword evidence="5" id="KW-1185">Reference proteome</keyword>
<evidence type="ECO:0000256" key="1">
    <source>
        <dbReference type="ARBA" id="ARBA00022737"/>
    </source>
</evidence>
<evidence type="ECO:0000256" key="3">
    <source>
        <dbReference type="SAM" id="Phobius"/>
    </source>
</evidence>
<dbReference type="EMBL" id="JBBNAE010000004">
    <property type="protein sequence ID" value="KAK9129163.1"/>
    <property type="molecule type" value="Genomic_DNA"/>
</dbReference>
<organism evidence="4 5">
    <name type="scientific">Stephania japonica</name>
    <dbReference type="NCBI Taxonomy" id="461633"/>
    <lineage>
        <taxon>Eukaryota</taxon>
        <taxon>Viridiplantae</taxon>
        <taxon>Streptophyta</taxon>
        <taxon>Embryophyta</taxon>
        <taxon>Tracheophyta</taxon>
        <taxon>Spermatophyta</taxon>
        <taxon>Magnoliopsida</taxon>
        <taxon>Ranunculales</taxon>
        <taxon>Menispermaceae</taxon>
        <taxon>Menispermoideae</taxon>
        <taxon>Cissampelideae</taxon>
        <taxon>Stephania</taxon>
    </lineage>
</organism>
<dbReference type="Gene3D" id="1.25.40.10">
    <property type="entry name" value="Tetratricopeptide repeat domain"/>
    <property type="match status" value="1"/>
</dbReference>
<dbReference type="InterPro" id="IPR002885">
    <property type="entry name" value="PPR_rpt"/>
</dbReference>
<dbReference type="GO" id="GO:0009451">
    <property type="term" value="P:RNA modification"/>
    <property type="evidence" value="ECO:0007669"/>
    <property type="project" value="InterPro"/>
</dbReference>
<keyword evidence="3" id="KW-0812">Transmembrane</keyword>
<gene>
    <name evidence="4" type="ORF">Sjap_009650</name>
</gene>
<evidence type="ECO:0000256" key="2">
    <source>
        <dbReference type="PROSITE-ProRule" id="PRU00708"/>
    </source>
</evidence>
<keyword evidence="1" id="KW-0677">Repeat</keyword>
<feature type="transmembrane region" description="Helical" evidence="3">
    <location>
        <begin position="139"/>
        <end position="156"/>
    </location>
</feature>
<dbReference type="Proteomes" id="UP001417504">
    <property type="component" value="Unassembled WGS sequence"/>
</dbReference>
<dbReference type="Pfam" id="PF01535">
    <property type="entry name" value="PPR"/>
    <property type="match status" value="1"/>
</dbReference>
<accession>A0AAP0J828</accession>
<protein>
    <recommendedName>
        <fullName evidence="6">Pentatricopeptide repeat-containing protein</fullName>
    </recommendedName>
</protein>
<evidence type="ECO:0000313" key="4">
    <source>
        <dbReference type="EMBL" id="KAK9129163.1"/>
    </source>
</evidence>
<proteinExistence type="predicted"/>
<keyword evidence="3" id="KW-0472">Membrane</keyword>
<name>A0AAP0J828_9MAGN</name>
<keyword evidence="3" id="KW-1133">Transmembrane helix</keyword>
<dbReference type="PANTHER" id="PTHR47926">
    <property type="entry name" value="PENTATRICOPEPTIDE REPEAT-CONTAINING PROTEIN"/>
    <property type="match status" value="1"/>
</dbReference>
<dbReference type="GO" id="GO:0003723">
    <property type="term" value="F:RNA binding"/>
    <property type="evidence" value="ECO:0007669"/>
    <property type="project" value="InterPro"/>
</dbReference>
<reference evidence="4 5" key="1">
    <citation type="submission" date="2024-01" db="EMBL/GenBank/DDBJ databases">
        <title>Genome assemblies of Stephania.</title>
        <authorList>
            <person name="Yang L."/>
        </authorList>
    </citation>
    <scope>NUCLEOTIDE SEQUENCE [LARGE SCALE GENOMIC DNA]</scope>
    <source>
        <strain evidence="4">QJT</strain>
        <tissue evidence="4">Leaf</tissue>
    </source>
</reference>
<dbReference type="NCBIfam" id="TIGR00756">
    <property type="entry name" value="PPR"/>
    <property type="match status" value="1"/>
</dbReference>
<dbReference type="InterPro" id="IPR011990">
    <property type="entry name" value="TPR-like_helical_dom_sf"/>
</dbReference>
<dbReference type="PANTHER" id="PTHR47926:SF533">
    <property type="entry name" value="DYW DOMAIN-CONTAINING PROTEIN"/>
    <property type="match status" value="1"/>
</dbReference>
<feature type="repeat" description="PPR" evidence="2">
    <location>
        <begin position="53"/>
        <end position="87"/>
    </location>
</feature>
<dbReference type="AlphaFoldDB" id="A0AAP0J828"/>
<sequence length="305" mass="34620">MWASVDGELVHAHVIKLGFAEEAVIATSIVVMYGVFGKLECARRVFDESSERDLVMWNAVVVVCAQSKVPRMAIEVLRSMIDENVRPNGLSIFFDLPTQHNLWKLMTISGCCTSRVSALVCAMTLLWSKQHCESHEINLFFISIFWELCFVAYYLHRSTLSPYPFNLVTVGAQWILMLFENHLMPNIMSTTLALSSWFSHLFRGRASRDIAFYSFDEMFTQLCTTCAHIIESLLLPLFEVVIDDVHLEEFDDTIVYVEMITPNLFDRLLVDLAGMQVGWKMQCPSSSPLMTGRGFPAGNSPMGKF</sequence>
<dbReference type="InterPro" id="IPR046960">
    <property type="entry name" value="PPR_At4g14850-like_plant"/>
</dbReference>
<comment type="caution">
    <text evidence="4">The sequence shown here is derived from an EMBL/GenBank/DDBJ whole genome shotgun (WGS) entry which is preliminary data.</text>
</comment>
<evidence type="ECO:0000313" key="5">
    <source>
        <dbReference type="Proteomes" id="UP001417504"/>
    </source>
</evidence>
<evidence type="ECO:0008006" key="6">
    <source>
        <dbReference type="Google" id="ProtNLM"/>
    </source>
</evidence>
<dbReference type="PROSITE" id="PS51375">
    <property type="entry name" value="PPR"/>
    <property type="match status" value="1"/>
</dbReference>